<feature type="compositionally biased region" description="Low complexity" evidence="1">
    <location>
        <begin position="78"/>
        <end position="97"/>
    </location>
</feature>
<gene>
    <name evidence="2" type="ORF">KNW02_15145</name>
</gene>
<evidence type="ECO:0000256" key="1">
    <source>
        <dbReference type="SAM" id="MobiDB-lite"/>
    </source>
</evidence>
<name>A0ABS6AMN2_9RHOB</name>
<dbReference type="EMBL" id="JAHKNG010000032">
    <property type="protein sequence ID" value="MBU3031451.1"/>
    <property type="molecule type" value="Genomic_DNA"/>
</dbReference>
<accession>A0ABS6AMN2</accession>
<protein>
    <submittedName>
        <fullName evidence="2">DUF4177 domain-containing protein</fullName>
    </submittedName>
</protein>
<dbReference type="RefSeq" id="WP_216034121.1">
    <property type="nucleotide sequence ID" value="NZ_JAHKNG010000032.1"/>
</dbReference>
<proteinExistence type="predicted"/>
<dbReference type="Proteomes" id="UP001166191">
    <property type="component" value="Unassembled WGS sequence"/>
</dbReference>
<comment type="caution">
    <text evidence="2">The sequence shown here is derived from an EMBL/GenBank/DDBJ whole genome shotgun (WGS) entry which is preliminary data.</text>
</comment>
<organism evidence="2 3">
    <name type="scientific">Paracoccus marinaquae</name>
    <dbReference type="NCBI Taxonomy" id="2841926"/>
    <lineage>
        <taxon>Bacteria</taxon>
        <taxon>Pseudomonadati</taxon>
        <taxon>Pseudomonadota</taxon>
        <taxon>Alphaproteobacteria</taxon>
        <taxon>Rhodobacterales</taxon>
        <taxon>Paracoccaceae</taxon>
        <taxon>Paracoccus</taxon>
    </lineage>
</organism>
<evidence type="ECO:0000313" key="3">
    <source>
        <dbReference type="Proteomes" id="UP001166191"/>
    </source>
</evidence>
<reference evidence="2" key="1">
    <citation type="submission" date="2021-06" db="EMBL/GenBank/DDBJ databases">
        <title>Paracoccus bacterium XHP0099 sp. nov., isolated from the surface waters of the Yellow Sea.</title>
        <authorList>
            <person name="Xue H."/>
            <person name="Zhang D."/>
        </authorList>
    </citation>
    <scope>NUCLEOTIDE SEQUENCE</scope>
    <source>
        <strain evidence="2">XHP0099</strain>
    </source>
</reference>
<feature type="region of interest" description="Disordered" evidence="1">
    <location>
        <begin position="78"/>
        <end position="141"/>
    </location>
</feature>
<feature type="compositionally biased region" description="Basic and acidic residues" evidence="1">
    <location>
        <begin position="110"/>
        <end position="121"/>
    </location>
</feature>
<keyword evidence="3" id="KW-1185">Reference proteome</keyword>
<sequence length="141" mass="14839">MRYEYTAIPAPLRGEKAREARTPGDRYALALTAELNRMAADGWEYMRADVLPAEERSGLTGRSTVYHNLLIFRRASGAATPGGAQPAAADTAPPATAARDEAPLPPADPAPRREAAARDEEAPAPAADRAEPVTTGGSSDN</sequence>
<evidence type="ECO:0000313" key="2">
    <source>
        <dbReference type="EMBL" id="MBU3031451.1"/>
    </source>
</evidence>